<evidence type="ECO:0000313" key="2">
    <source>
        <dbReference type="Proteomes" id="UP000222075"/>
    </source>
</evidence>
<evidence type="ECO:0000313" key="1">
    <source>
        <dbReference type="EMBL" id="AKU45385.1"/>
    </source>
</evidence>
<proteinExistence type="predicted"/>
<accession>A0A0K1LTC1</accession>
<sequence>MNDEKPEKEIEKETDQTVPPVQEIANIPVVFIHYGFGELQITTAMPQIPAINESVSFDSDDIPTGRVFAVSWVYQRKTQQWHAEVHIR</sequence>
<gene>
    <name evidence="1" type="ORF">MADRUGA_96</name>
</gene>
<protein>
    <submittedName>
        <fullName evidence="1">Uncharacterized protein</fullName>
    </submittedName>
</protein>
<dbReference type="Proteomes" id="UP000222075">
    <property type="component" value="Segment"/>
</dbReference>
<reference evidence="1 2" key="1">
    <citation type="journal article" date="2016" name="BMC Microbiol.">
        <title>Characterization of mycobacteria and mycobacteriophages isolated from compost at the Sao Paulo Zoo Park Foundation in Brazil and creation of the new mycobacteriophage Cluster U.</title>
        <authorList>
            <person name="Lima-Junior J.D."/>
            <person name="Viana-Niero C."/>
            <person name="Conde Oliveira D.V."/>
            <person name="Machado G.E."/>
            <person name="Rabello M.C."/>
            <person name="Martins-Junior J."/>
            <person name="Martins L.F."/>
            <person name="Digiampietri L.A."/>
            <person name="da Silva A.M."/>
            <person name="Setubal J.C."/>
            <person name="Russell D.A."/>
            <person name="Jacobs-Sera D."/>
            <person name="Pope W.H."/>
            <person name="Hatfull G.F."/>
            <person name="Leao S.C."/>
        </authorList>
    </citation>
    <scope>NUCLEOTIDE SEQUENCE [LARGE SCALE GENOMIC DNA]</scope>
</reference>
<name>A0A0K1LTC1_9CAUD</name>
<organism evidence="1 2">
    <name type="scientific">Mycobacterium phage Madruga</name>
    <dbReference type="NCBI Taxonomy" id="1675552"/>
    <lineage>
        <taxon>Viruses</taxon>
        <taxon>Duplodnaviria</taxon>
        <taxon>Heunggongvirae</taxon>
        <taxon>Uroviricota</taxon>
        <taxon>Caudoviricetes</taxon>
        <taxon>Patiencevirus</taxon>
        <taxon>Patiencevirus patience</taxon>
    </lineage>
</organism>
<dbReference type="EMBL" id="KR997933">
    <property type="protein sequence ID" value="AKU45385.1"/>
    <property type="molecule type" value="Genomic_DNA"/>
</dbReference>